<protein>
    <submittedName>
        <fullName evidence="11">Uncharacterized protein</fullName>
    </submittedName>
</protein>
<evidence type="ECO:0000256" key="5">
    <source>
        <dbReference type="ARBA" id="ARBA00022824"/>
    </source>
</evidence>
<keyword evidence="5" id="KW-0256">Endoplasmic reticulum</keyword>
<organism evidence="11 12">
    <name type="scientific">Monosiga brevicollis</name>
    <name type="common">Choanoflagellate</name>
    <dbReference type="NCBI Taxonomy" id="81824"/>
    <lineage>
        <taxon>Eukaryota</taxon>
        <taxon>Choanoflagellata</taxon>
        <taxon>Craspedida</taxon>
        <taxon>Salpingoecidae</taxon>
        <taxon>Monosiga</taxon>
    </lineage>
</organism>
<dbReference type="FunCoup" id="A9UNJ1">
    <property type="interactions" value="405"/>
</dbReference>
<dbReference type="GO" id="GO:0008320">
    <property type="term" value="F:protein transmembrane transporter activity"/>
    <property type="evidence" value="ECO:0000318"/>
    <property type="project" value="GO_Central"/>
</dbReference>
<dbReference type="OMA" id="FATEYYA"/>
<dbReference type="PROSITE" id="PS01067">
    <property type="entry name" value="SECE_SEC61G"/>
    <property type="match status" value="1"/>
</dbReference>
<keyword evidence="7 10" id="KW-1133">Transmembrane helix</keyword>
<keyword evidence="6" id="KW-0653">Protein transport</keyword>
<evidence type="ECO:0000256" key="9">
    <source>
        <dbReference type="ARBA" id="ARBA00023136"/>
    </source>
</evidence>
<dbReference type="NCBIfam" id="TIGR00327">
    <property type="entry name" value="secE_euk_arch"/>
    <property type="match status" value="1"/>
</dbReference>
<proteinExistence type="inferred from homology"/>
<dbReference type="eggNOG" id="KOG3498">
    <property type="taxonomic scope" value="Eukaryota"/>
</dbReference>
<name>A9UNJ1_MONBE</name>
<evidence type="ECO:0000256" key="2">
    <source>
        <dbReference type="ARBA" id="ARBA00008274"/>
    </source>
</evidence>
<dbReference type="Pfam" id="PF00584">
    <property type="entry name" value="SecE"/>
    <property type="match status" value="1"/>
</dbReference>
<dbReference type="InterPro" id="IPR001901">
    <property type="entry name" value="Translocase_SecE/Sec61-g"/>
</dbReference>
<comment type="subcellular location">
    <subcellularLocation>
        <location evidence="1">Endoplasmic reticulum membrane</location>
        <topology evidence="1">Single-pass membrane protein</topology>
    </subcellularLocation>
</comment>
<sequence>MDDIKDSVAPLNDFYRNSRMFLNKCDKPNTKEFMKIASATLVGFAIMGIIGYAVKLIHIPINNILVS</sequence>
<dbReference type="RefSeq" id="XP_001742910.1">
    <property type="nucleotide sequence ID" value="XM_001742858.1"/>
</dbReference>
<dbReference type="SUPFAM" id="SSF103456">
    <property type="entry name" value="Preprotein translocase SecE subunit"/>
    <property type="match status" value="1"/>
</dbReference>
<dbReference type="KEGG" id="mbr:MONBRDRAFT_19429"/>
<dbReference type="EMBL" id="CH991543">
    <property type="protein sequence ID" value="EDQ93148.1"/>
    <property type="molecule type" value="Genomic_DNA"/>
</dbReference>
<comment type="similarity">
    <text evidence="2">Belongs to the SecE/SEC61-gamma family.</text>
</comment>
<keyword evidence="3" id="KW-0813">Transport</keyword>
<dbReference type="AlphaFoldDB" id="A9UNJ1"/>
<evidence type="ECO:0000313" key="11">
    <source>
        <dbReference type="EMBL" id="EDQ93148.1"/>
    </source>
</evidence>
<evidence type="ECO:0000256" key="7">
    <source>
        <dbReference type="ARBA" id="ARBA00022989"/>
    </source>
</evidence>
<gene>
    <name evidence="11" type="ORF">MONBRDRAFT_19429</name>
</gene>
<dbReference type="InterPro" id="IPR023391">
    <property type="entry name" value="Prot_translocase_SecE_dom_sf"/>
</dbReference>
<keyword evidence="8" id="KW-0811">Translocation</keyword>
<evidence type="ECO:0000256" key="8">
    <source>
        <dbReference type="ARBA" id="ARBA00023010"/>
    </source>
</evidence>
<dbReference type="Gene3D" id="1.20.5.820">
    <property type="entry name" value="Preprotein translocase SecE subunit"/>
    <property type="match status" value="1"/>
</dbReference>
<evidence type="ECO:0000256" key="3">
    <source>
        <dbReference type="ARBA" id="ARBA00022448"/>
    </source>
</evidence>
<feature type="transmembrane region" description="Helical" evidence="10">
    <location>
        <begin position="36"/>
        <end position="54"/>
    </location>
</feature>
<dbReference type="STRING" id="81824.A9UNJ1"/>
<evidence type="ECO:0000256" key="1">
    <source>
        <dbReference type="ARBA" id="ARBA00004389"/>
    </source>
</evidence>
<dbReference type="Proteomes" id="UP000001357">
    <property type="component" value="Unassembled WGS sequence"/>
</dbReference>
<keyword evidence="4 10" id="KW-0812">Transmembrane</keyword>
<dbReference type="GO" id="GO:0031204">
    <property type="term" value="P:post-translational protein targeting to membrane, translocation"/>
    <property type="evidence" value="ECO:0000318"/>
    <property type="project" value="GO_Central"/>
</dbReference>
<dbReference type="GeneID" id="5887958"/>
<evidence type="ECO:0000313" key="12">
    <source>
        <dbReference type="Proteomes" id="UP000001357"/>
    </source>
</evidence>
<dbReference type="InterPro" id="IPR008158">
    <property type="entry name" value="Translocase_Sec61-g"/>
</dbReference>
<dbReference type="InParanoid" id="A9UNJ1"/>
<evidence type="ECO:0000256" key="6">
    <source>
        <dbReference type="ARBA" id="ARBA00022927"/>
    </source>
</evidence>
<evidence type="ECO:0000256" key="10">
    <source>
        <dbReference type="SAM" id="Phobius"/>
    </source>
</evidence>
<reference evidence="11 12" key="1">
    <citation type="journal article" date="2008" name="Nature">
        <title>The genome of the choanoflagellate Monosiga brevicollis and the origin of metazoans.</title>
        <authorList>
            <consortium name="JGI Sequencing"/>
            <person name="King N."/>
            <person name="Westbrook M.J."/>
            <person name="Young S.L."/>
            <person name="Kuo A."/>
            <person name="Abedin M."/>
            <person name="Chapman J."/>
            <person name="Fairclough S."/>
            <person name="Hellsten U."/>
            <person name="Isogai Y."/>
            <person name="Letunic I."/>
            <person name="Marr M."/>
            <person name="Pincus D."/>
            <person name="Putnam N."/>
            <person name="Rokas A."/>
            <person name="Wright K.J."/>
            <person name="Zuzow R."/>
            <person name="Dirks W."/>
            <person name="Good M."/>
            <person name="Goodstein D."/>
            <person name="Lemons D."/>
            <person name="Li W."/>
            <person name="Lyons J.B."/>
            <person name="Morris A."/>
            <person name="Nichols S."/>
            <person name="Richter D.J."/>
            <person name="Salamov A."/>
            <person name="Bork P."/>
            <person name="Lim W.A."/>
            <person name="Manning G."/>
            <person name="Miller W.T."/>
            <person name="McGinnis W."/>
            <person name="Shapiro H."/>
            <person name="Tjian R."/>
            <person name="Grigoriev I.V."/>
            <person name="Rokhsar D."/>
        </authorList>
    </citation>
    <scope>NUCLEOTIDE SEQUENCE [LARGE SCALE GENOMIC DNA]</scope>
    <source>
        <strain evidence="12">MX1 / ATCC 50154</strain>
    </source>
</reference>
<evidence type="ECO:0000256" key="4">
    <source>
        <dbReference type="ARBA" id="ARBA00022692"/>
    </source>
</evidence>
<keyword evidence="9 10" id="KW-0472">Membrane</keyword>
<dbReference type="PANTHER" id="PTHR12309">
    <property type="entry name" value="SEC61 GAMMA SUBUNIT"/>
    <property type="match status" value="1"/>
</dbReference>
<dbReference type="HAMAP" id="MF_00422">
    <property type="entry name" value="SecE"/>
    <property type="match status" value="1"/>
</dbReference>
<keyword evidence="12" id="KW-1185">Reference proteome</keyword>
<accession>A9UNJ1</accession>
<dbReference type="GO" id="GO:0071261">
    <property type="term" value="C:Ssh1 translocon complex"/>
    <property type="evidence" value="ECO:0000318"/>
    <property type="project" value="GO_Central"/>
</dbReference>